<proteinExistence type="predicted"/>
<accession>A0A0C2ZSZ6</accession>
<dbReference type="AlphaFoldDB" id="A0A0C2ZSZ6"/>
<keyword evidence="3" id="KW-1185">Reference proteome</keyword>
<keyword evidence="1" id="KW-0472">Membrane</keyword>
<protein>
    <submittedName>
        <fullName evidence="2">Uncharacterized protein</fullName>
    </submittedName>
</protein>
<gene>
    <name evidence="2" type="ORF">SCLCIDRAFT_1213117</name>
</gene>
<evidence type="ECO:0000313" key="2">
    <source>
        <dbReference type="EMBL" id="KIM64618.1"/>
    </source>
</evidence>
<keyword evidence="1" id="KW-1133">Transmembrane helix</keyword>
<name>A0A0C2ZSZ6_9AGAM</name>
<dbReference type="Proteomes" id="UP000053989">
    <property type="component" value="Unassembled WGS sequence"/>
</dbReference>
<evidence type="ECO:0000313" key="3">
    <source>
        <dbReference type="Proteomes" id="UP000053989"/>
    </source>
</evidence>
<sequence length="92" mass="10334">MTDLAPLVSACHQSLFSYLGRTCCVFVVSVVLGKYLDWYPYRWMHKHGTATSPRKYSGFRIAPDHAMHTFDACNAPVSGKKSRGRHGESTLK</sequence>
<reference evidence="2 3" key="1">
    <citation type="submission" date="2014-04" db="EMBL/GenBank/DDBJ databases">
        <authorList>
            <consortium name="DOE Joint Genome Institute"/>
            <person name="Kuo A."/>
            <person name="Kohler A."/>
            <person name="Nagy L.G."/>
            <person name="Floudas D."/>
            <person name="Copeland A."/>
            <person name="Barry K.W."/>
            <person name="Cichocki N."/>
            <person name="Veneault-Fourrey C."/>
            <person name="LaButti K."/>
            <person name="Lindquist E.A."/>
            <person name="Lipzen A."/>
            <person name="Lundell T."/>
            <person name="Morin E."/>
            <person name="Murat C."/>
            <person name="Sun H."/>
            <person name="Tunlid A."/>
            <person name="Henrissat B."/>
            <person name="Grigoriev I.V."/>
            <person name="Hibbett D.S."/>
            <person name="Martin F."/>
            <person name="Nordberg H.P."/>
            <person name="Cantor M.N."/>
            <person name="Hua S.X."/>
        </authorList>
    </citation>
    <scope>NUCLEOTIDE SEQUENCE [LARGE SCALE GENOMIC DNA]</scope>
    <source>
        <strain evidence="2 3">Foug A</strain>
    </source>
</reference>
<feature type="transmembrane region" description="Helical" evidence="1">
    <location>
        <begin position="15"/>
        <end position="36"/>
    </location>
</feature>
<organism evidence="2 3">
    <name type="scientific">Scleroderma citrinum Foug A</name>
    <dbReference type="NCBI Taxonomy" id="1036808"/>
    <lineage>
        <taxon>Eukaryota</taxon>
        <taxon>Fungi</taxon>
        <taxon>Dikarya</taxon>
        <taxon>Basidiomycota</taxon>
        <taxon>Agaricomycotina</taxon>
        <taxon>Agaricomycetes</taxon>
        <taxon>Agaricomycetidae</taxon>
        <taxon>Boletales</taxon>
        <taxon>Sclerodermatineae</taxon>
        <taxon>Sclerodermataceae</taxon>
        <taxon>Scleroderma</taxon>
    </lineage>
</organism>
<dbReference type="InParanoid" id="A0A0C2ZSZ6"/>
<dbReference type="EMBL" id="KN822027">
    <property type="protein sequence ID" value="KIM64618.1"/>
    <property type="molecule type" value="Genomic_DNA"/>
</dbReference>
<reference evidence="3" key="2">
    <citation type="submission" date="2015-01" db="EMBL/GenBank/DDBJ databases">
        <title>Evolutionary Origins and Diversification of the Mycorrhizal Mutualists.</title>
        <authorList>
            <consortium name="DOE Joint Genome Institute"/>
            <consortium name="Mycorrhizal Genomics Consortium"/>
            <person name="Kohler A."/>
            <person name="Kuo A."/>
            <person name="Nagy L.G."/>
            <person name="Floudas D."/>
            <person name="Copeland A."/>
            <person name="Barry K.W."/>
            <person name="Cichocki N."/>
            <person name="Veneault-Fourrey C."/>
            <person name="LaButti K."/>
            <person name="Lindquist E.A."/>
            <person name="Lipzen A."/>
            <person name="Lundell T."/>
            <person name="Morin E."/>
            <person name="Murat C."/>
            <person name="Riley R."/>
            <person name="Ohm R."/>
            <person name="Sun H."/>
            <person name="Tunlid A."/>
            <person name="Henrissat B."/>
            <person name="Grigoriev I.V."/>
            <person name="Hibbett D.S."/>
            <person name="Martin F."/>
        </authorList>
    </citation>
    <scope>NUCLEOTIDE SEQUENCE [LARGE SCALE GENOMIC DNA]</scope>
    <source>
        <strain evidence="3">Foug A</strain>
    </source>
</reference>
<keyword evidence="1" id="KW-0812">Transmembrane</keyword>
<evidence type="ECO:0000256" key="1">
    <source>
        <dbReference type="SAM" id="Phobius"/>
    </source>
</evidence>
<dbReference type="HOGENOM" id="CLU_2414569_0_0_1"/>